<dbReference type="InterPro" id="IPR050834">
    <property type="entry name" value="Glycosyltransf_2"/>
</dbReference>
<dbReference type="Proteomes" id="UP000305887">
    <property type="component" value="Unassembled WGS sequence"/>
</dbReference>
<feature type="domain" description="Glycosyltransferase 2-like" evidence="1">
    <location>
        <begin position="22"/>
        <end position="149"/>
    </location>
</feature>
<name>A0A5C4MXJ9_9RHOB</name>
<evidence type="ECO:0000259" key="1">
    <source>
        <dbReference type="Pfam" id="PF00535"/>
    </source>
</evidence>
<comment type="caution">
    <text evidence="2">The sequence shown here is derived from an EMBL/GenBank/DDBJ whole genome shotgun (WGS) entry which is preliminary data.</text>
</comment>
<dbReference type="AlphaFoldDB" id="A0A5C4MXJ9"/>
<dbReference type="PANTHER" id="PTHR43685">
    <property type="entry name" value="GLYCOSYLTRANSFERASE"/>
    <property type="match status" value="1"/>
</dbReference>
<dbReference type="OrthoDB" id="7527830at2"/>
<dbReference type="PANTHER" id="PTHR43685:SF2">
    <property type="entry name" value="GLYCOSYLTRANSFERASE 2-LIKE DOMAIN-CONTAINING PROTEIN"/>
    <property type="match status" value="1"/>
</dbReference>
<evidence type="ECO:0000313" key="2">
    <source>
        <dbReference type="EMBL" id="TNC49146.1"/>
    </source>
</evidence>
<protein>
    <submittedName>
        <fullName evidence="2">Glycosyltransferase family 2 protein</fullName>
    </submittedName>
</protein>
<proteinExistence type="predicted"/>
<keyword evidence="2" id="KW-0808">Transferase</keyword>
<keyword evidence="3" id="KW-1185">Reference proteome</keyword>
<dbReference type="Gene3D" id="3.90.550.10">
    <property type="entry name" value="Spore Coat Polysaccharide Biosynthesis Protein SpsA, Chain A"/>
    <property type="match status" value="1"/>
</dbReference>
<accession>A0A5C4MXJ9</accession>
<sequence length="437" mass="47895">MVTPMSDTMQTFRNPSDRPRVSVIMANWQGERFISDAIASVLAQSMGDLEVLVADDASTDRSTALVQEMADRDSRVHLLATEVNGGPSAARNRALAAARGEWIAVMDSDDVLHPRRLELLLEAATRHEADLVADDMAAFGDGPGLGGWTLLGVLGLRDVLTVSPAYFVDCNGTDRTLPQLGYLKPLIRRSALGGIRYDPRIRVGEDYDLYLRLLLQGARFCILPLPLYLYRRHATSLSHRLSVKVLEPLLDAHNELVRSQPTDSELGRALAQRSRMLERSLRYERLVAAIKARAVGPSAGLVLRDPFLLRLLARSLTERWTRPTNPGERSASASLRVALVPEGRDVGTEGTYDEVLTVWPLGPDRLDDAPRIQALVCRLTELASNSPIDVTAVGLAGLDCVGLVPNPDLSQVILTEAEAERLPTLLPARTRLTVVRS</sequence>
<dbReference type="GO" id="GO:0016740">
    <property type="term" value="F:transferase activity"/>
    <property type="evidence" value="ECO:0007669"/>
    <property type="project" value="UniProtKB-KW"/>
</dbReference>
<dbReference type="InterPro" id="IPR029044">
    <property type="entry name" value="Nucleotide-diphossugar_trans"/>
</dbReference>
<reference evidence="2 3" key="1">
    <citation type="submission" date="2019-06" db="EMBL/GenBank/DDBJ databases">
        <title>YIM 131921 draft genome.</title>
        <authorList>
            <person name="Jiang L."/>
        </authorList>
    </citation>
    <scope>NUCLEOTIDE SEQUENCE [LARGE SCALE GENOMIC DNA]</scope>
    <source>
        <strain evidence="2 3">YIM 131921</strain>
    </source>
</reference>
<dbReference type="SUPFAM" id="SSF53448">
    <property type="entry name" value="Nucleotide-diphospho-sugar transferases"/>
    <property type="match status" value="1"/>
</dbReference>
<dbReference type="Pfam" id="PF00535">
    <property type="entry name" value="Glycos_transf_2"/>
    <property type="match status" value="1"/>
</dbReference>
<organism evidence="2 3">
    <name type="scientific">Rubellimicrobium rubrum</name>
    <dbReference type="NCBI Taxonomy" id="2585369"/>
    <lineage>
        <taxon>Bacteria</taxon>
        <taxon>Pseudomonadati</taxon>
        <taxon>Pseudomonadota</taxon>
        <taxon>Alphaproteobacteria</taxon>
        <taxon>Rhodobacterales</taxon>
        <taxon>Roseobacteraceae</taxon>
        <taxon>Rubellimicrobium</taxon>
    </lineage>
</organism>
<dbReference type="CDD" id="cd00761">
    <property type="entry name" value="Glyco_tranf_GTA_type"/>
    <property type="match status" value="1"/>
</dbReference>
<dbReference type="EMBL" id="VDFU01000013">
    <property type="protein sequence ID" value="TNC49146.1"/>
    <property type="molecule type" value="Genomic_DNA"/>
</dbReference>
<gene>
    <name evidence="2" type="ORF">FHG66_11895</name>
</gene>
<dbReference type="InterPro" id="IPR001173">
    <property type="entry name" value="Glyco_trans_2-like"/>
</dbReference>
<evidence type="ECO:0000313" key="3">
    <source>
        <dbReference type="Proteomes" id="UP000305887"/>
    </source>
</evidence>